<keyword evidence="3" id="KW-0813">Transport</keyword>
<comment type="subcellular location">
    <subcellularLocation>
        <location evidence="1">Cell membrane</location>
        <topology evidence="1">Multi-pass membrane protein</topology>
    </subcellularLocation>
</comment>
<dbReference type="AlphaFoldDB" id="A0A0W8E2K5"/>
<evidence type="ECO:0000256" key="5">
    <source>
        <dbReference type="ARBA" id="ARBA00022692"/>
    </source>
</evidence>
<name>A0A0W8E2K5_9ZZZZ</name>
<dbReference type="EMBL" id="LNQE01001916">
    <property type="protein sequence ID" value="KUG02669.1"/>
    <property type="molecule type" value="Genomic_DNA"/>
</dbReference>
<dbReference type="PANTHER" id="PTHR21716">
    <property type="entry name" value="TRANSMEMBRANE PROTEIN"/>
    <property type="match status" value="1"/>
</dbReference>
<feature type="transmembrane region" description="Helical" evidence="8">
    <location>
        <begin position="61"/>
        <end position="82"/>
    </location>
</feature>
<evidence type="ECO:0000256" key="8">
    <source>
        <dbReference type="SAM" id="Phobius"/>
    </source>
</evidence>
<gene>
    <name evidence="9" type="ORF">ASZ90_020037</name>
</gene>
<keyword evidence="4" id="KW-1003">Cell membrane</keyword>
<evidence type="ECO:0000256" key="3">
    <source>
        <dbReference type="ARBA" id="ARBA00022448"/>
    </source>
</evidence>
<feature type="transmembrane region" description="Helical" evidence="8">
    <location>
        <begin position="207"/>
        <end position="232"/>
    </location>
</feature>
<evidence type="ECO:0000256" key="7">
    <source>
        <dbReference type="ARBA" id="ARBA00023136"/>
    </source>
</evidence>
<feature type="transmembrane region" description="Helical" evidence="8">
    <location>
        <begin position="313"/>
        <end position="335"/>
    </location>
</feature>
<dbReference type="Pfam" id="PF01594">
    <property type="entry name" value="AI-2E_transport"/>
    <property type="match status" value="1"/>
</dbReference>
<feature type="transmembrane region" description="Helical" evidence="8">
    <location>
        <begin position="288"/>
        <end position="307"/>
    </location>
</feature>
<organism evidence="9">
    <name type="scientific">hydrocarbon metagenome</name>
    <dbReference type="NCBI Taxonomy" id="938273"/>
    <lineage>
        <taxon>unclassified sequences</taxon>
        <taxon>metagenomes</taxon>
        <taxon>ecological metagenomes</taxon>
    </lineage>
</organism>
<sequence>MKLSSNNWYRYLIFAGVAFAASYFLLLVRDVVTTFAIGGIMSYLLYHPVLFMQKHGFRRLYAILILYLLVLAVLGLVLYSGVPRLVNEVGHLLEMYPQIEEKAEQIAEEIDGVSKPVQIDRLIHTNINRIEGAIFKGLENFIGSIYNFLSKIFILILAPILAFYILMDWEKIREGILNLFSPGFRRELQGLAADVDKVLIAGIKGSILIAAIVGALVGLSAFILGVKFPLIIGLLAGVTNLIPYFGPFIGGIPAVIIAYSDSFRLAVYQTLAIFIVQQIESNLVTPRILGGKLGMHPLFIIFALLAGGNLYGIWGILFAVPVAAIIKVTISWVYLRFAA</sequence>
<comment type="similarity">
    <text evidence="2">Belongs to the autoinducer-2 exporter (AI-2E) (TC 2.A.86) family.</text>
</comment>
<keyword evidence="6 8" id="KW-1133">Transmembrane helix</keyword>
<feature type="transmembrane region" description="Helical" evidence="8">
    <location>
        <begin position="31"/>
        <end position="49"/>
    </location>
</feature>
<proteinExistence type="inferred from homology"/>
<accession>A0A0W8E2K5</accession>
<protein>
    <recommendedName>
        <fullName evidence="10">Permease</fullName>
    </recommendedName>
</protein>
<evidence type="ECO:0008006" key="10">
    <source>
        <dbReference type="Google" id="ProtNLM"/>
    </source>
</evidence>
<feature type="transmembrane region" description="Helical" evidence="8">
    <location>
        <begin position="244"/>
        <end position="267"/>
    </location>
</feature>
<dbReference type="PANTHER" id="PTHR21716:SF53">
    <property type="entry name" value="PERMEASE PERM-RELATED"/>
    <property type="match status" value="1"/>
</dbReference>
<evidence type="ECO:0000256" key="4">
    <source>
        <dbReference type="ARBA" id="ARBA00022475"/>
    </source>
</evidence>
<keyword evidence="7 8" id="KW-0472">Membrane</keyword>
<comment type="caution">
    <text evidence="9">The sequence shown here is derived from an EMBL/GenBank/DDBJ whole genome shotgun (WGS) entry which is preliminary data.</text>
</comment>
<feature type="transmembrane region" description="Helical" evidence="8">
    <location>
        <begin position="145"/>
        <end position="166"/>
    </location>
</feature>
<keyword evidence="5 8" id="KW-0812">Transmembrane</keyword>
<dbReference type="InterPro" id="IPR002549">
    <property type="entry name" value="AI-2E-like"/>
</dbReference>
<evidence type="ECO:0000256" key="2">
    <source>
        <dbReference type="ARBA" id="ARBA00009773"/>
    </source>
</evidence>
<dbReference type="GO" id="GO:0005886">
    <property type="term" value="C:plasma membrane"/>
    <property type="evidence" value="ECO:0007669"/>
    <property type="project" value="UniProtKB-SubCell"/>
</dbReference>
<evidence type="ECO:0000256" key="1">
    <source>
        <dbReference type="ARBA" id="ARBA00004651"/>
    </source>
</evidence>
<dbReference type="GO" id="GO:0055085">
    <property type="term" value="P:transmembrane transport"/>
    <property type="evidence" value="ECO:0007669"/>
    <property type="project" value="TreeGrafter"/>
</dbReference>
<reference evidence="9" key="1">
    <citation type="journal article" date="2015" name="Proc. Natl. Acad. Sci. U.S.A.">
        <title>Networks of energetic and metabolic interactions define dynamics in microbial communities.</title>
        <authorList>
            <person name="Embree M."/>
            <person name="Liu J.K."/>
            <person name="Al-Bassam M.M."/>
            <person name="Zengler K."/>
        </authorList>
    </citation>
    <scope>NUCLEOTIDE SEQUENCE</scope>
</reference>
<evidence type="ECO:0000313" key="9">
    <source>
        <dbReference type="EMBL" id="KUG02669.1"/>
    </source>
</evidence>
<evidence type="ECO:0000256" key="6">
    <source>
        <dbReference type="ARBA" id="ARBA00022989"/>
    </source>
</evidence>
<feature type="transmembrane region" description="Helical" evidence="8">
    <location>
        <begin position="7"/>
        <end position="25"/>
    </location>
</feature>